<evidence type="ECO:0000256" key="2">
    <source>
        <dbReference type="SAM" id="SignalP"/>
    </source>
</evidence>
<dbReference type="InterPro" id="IPR037873">
    <property type="entry name" value="BamE-like"/>
</dbReference>
<dbReference type="RefSeq" id="WP_157461314.1">
    <property type="nucleotide sequence ID" value="NZ_WQLB01000041.1"/>
</dbReference>
<feature type="signal peptide" evidence="2">
    <location>
        <begin position="1"/>
        <end position="17"/>
    </location>
</feature>
<dbReference type="Proteomes" id="UP000483286">
    <property type="component" value="Unassembled WGS sequence"/>
</dbReference>
<protein>
    <recommendedName>
        <fullName evidence="5">Lipoprotein SmpA/OmlA domain-containing protein</fullName>
    </recommendedName>
</protein>
<proteinExistence type="predicted"/>
<gene>
    <name evidence="3" type="ORF">GO986_20135</name>
</gene>
<organism evidence="3 4">
    <name type="scientific">Deinococcus arboris</name>
    <dbReference type="NCBI Taxonomy" id="2682977"/>
    <lineage>
        <taxon>Bacteria</taxon>
        <taxon>Thermotogati</taxon>
        <taxon>Deinococcota</taxon>
        <taxon>Deinococci</taxon>
        <taxon>Deinococcales</taxon>
        <taxon>Deinococcaceae</taxon>
        <taxon>Deinococcus</taxon>
    </lineage>
</organism>
<evidence type="ECO:0000313" key="4">
    <source>
        <dbReference type="Proteomes" id="UP000483286"/>
    </source>
</evidence>
<evidence type="ECO:0008006" key="5">
    <source>
        <dbReference type="Google" id="ProtNLM"/>
    </source>
</evidence>
<dbReference type="EMBL" id="WQLB01000041">
    <property type="protein sequence ID" value="MVN89053.1"/>
    <property type="molecule type" value="Genomic_DNA"/>
</dbReference>
<accession>A0A7C9HU33</accession>
<dbReference type="Gene3D" id="3.30.1450.10">
    <property type="match status" value="1"/>
</dbReference>
<keyword evidence="4" id="KW-1185">Reference proteome</keyword>
<name>A0A7C9HU33_9DEIO</name>
<sequence length="107" mass="11501">MIRLPVLGLVLSLVALSACGPEDLITRGEYQRLRTGLSLPEVQRIVGAPGEQLSSTATQAVYQWKNSAASYASVTFVAGRATAITSVGLNETAKVKTKKVKKKKTRR</sequence>
<feature type="chain" id="PRO_5028940589" description="Lipoprotein SmpA/OmlA domain-containing protein" evidence="2">
    <location>
        <begin position="18"/>
        <end position="107"/>
    </location>
</feature>
<reference evidence="3 4" key="1">
    <citation type="submission" date="2019-12" db="EMBL/GenBank/DDBJ databases">
        <title>Deinococcus sp. HMF7620 Genome sequencing and assembly.</title>
        <authorList>
            <person name="Kang H."/>
            <person name="Kim H."/>
            <person name="Joh K."/>
        </authorList>
    </citation>
    <scope>NUCLEOTIDE SEQUENCE [LARGE SCALE GENOMIC DNA]</scope>
    <source>
        <strain evidence="3 4">HMF7620</strain>
    </source>
</reference>
<evidence type="ECO:0000256" key="1">
    <source>
        <dbReference type="ARBA" id="ARBA00022729"/>
    </source>
</evidence>
<dbReference type="PROSITE" id="PS51257">
    <property type="entry name" value="PROKAR_LIPOPROTEIN"/>
    <property type="match status" value="1"/>
</dbReference>
<comment type="caution">
    <text evidence="3">The sequence shown here is derived from an EMBL/GenBank/DDBJ whole genome shotgun (WGS) entry which is preliminary data.</text>
</comment>
<evidence type="ECO:0000313" key="3">
    <source>
        <dbReference type="EMBL" id="MVN89053.1"/>
    </source>
</evidence>
<keyword evidence="1 2" id="KW-0732">Signal</keyword>
<dbReference type="AlphaFoldDB" id="A0A7C9HU33"/>